<accession>A0A7R9QIU8</accession>
<dbReference type="PANTHER" id="PTHR23189">
    <property type="entry name" value="RNA RECOGNITION MOTIF-CONTAINING"/>
    <property type="match status" value="1"/>
</dbReference>
<organism evidence="4">
    <name type="scientific">Medioppia subpectinata</name>
    <dbReference type="NCBI Taxonomy" id="1979941"/>
    <lineage>
        <taxon>Eukaryota</taxon>
        <taxon>Metazoa</taxon>
        <taxon>Ecdysozoa</taxon>
        <taxon>Arthropoda</taxon>
        <taxon>Chelicerata</taxon>
        <taxon>Arachnida</taxon>
        <taxon>Acari</taxon>
        <taxon>Acariformes</taxon>
        <taxon>Sarcoptiformes</taxon>
        <taxon>Oribatida</taxon>
        <taxon>Brachypylina</taxon>
        <taxon>Oppioidea</taxon>
        <taxon>Oppiidae</taxon>
        <taxon>Medioppia</taxon>
    </lineage>
</organism>
<dbReference type="InterPro" id="IPR012677">
    <property type="entry name" value="Nucleotide-bd_a/b_plait_sf"/>
</dbReference>
<proteinExistence type="predicted"/>
<dbReference type="Proteomes" id="UP000759131">
    <property type="component" value="Unassembled WGS sequence"/>
</dbReference>
<dbReference type="FunFam" id="3.30.70.330:FF:000143">
    <property type="entry name" value="msx2-interacting protein-like isoform X1"/>
    <property type="match status" value="1"/>
</dbReference>
<dbReference type="GO" id="GO:0003723">
    <property type="term" value="F:RNA binding"/>
    <property type="evidence" value="ECO:0007669"/>
    <property type="project" value="UniProtKB-UniRule"/>
</dbReference>
<evidence type="ECO:0000259" key="3">
    <source>
        <dbReference type="PROSITE" id="PS50102"/>
    </source>
</evidence>
<dbReference type="AlphaFoldDB" id="A0A7R9QIU8"/>
<dbReference type="EMBL" id="CAJPIZ010039760">
    <property type="protein sequence ID" value="CAG2121479.1"/>
    <property type="molecule type" value="Genomic_DNA"/>
</dbReference>
<dbReference type="SMART" id="SM00360">
    <property type="entry name" value="RRM"/>
    <property type="match status" value="1"/>
</dbReference>
<evidence type="ECO:0000256" key="2">
    <source>
        <dbReference type="PROSITE-ProRule" id="PRU00176"/>
    </source>
</evidence>
<evidence type="ECO:0000313" key="4">
    <source>
        <dbReference type="EMBL" id="CAD7647400.1"/>
    </source>
</evidence>
<dbReference type="InterPro" id="IPR000504">
    <property type="entry name" value="RRM_dom"/>
</dbReference>
<dbReference type="EMBL" id="OC894335">
    <property type="protein sequence ID" value="CAD7647400.1"/>
    <property type="molecule type" value="Genomic_DNA"/>
</dbReference>
<dbReference type="Gene3D" id="3.30.70.330">
    <property type="match status" value="1"/>
</dbReference>
<dbReference type="PROSITE" id="PS50102">
    <property type="entry name" value="RRM"/>
    <property type="match status" value="1"/>
</dbReference>
<keyword evidence="1 2" id="KW-0694">RNA-binding</keyword>
<reference evidence="4" key="1">
    <citation type="submission" date="2020-11" db="EMBL/GenBank/DDBJ databases">
        <authorList>
            <person name="Tran Van P."/>
        </authorList>
    </citation>
    <scope>NUCLEOTIDE SEQUENCE</scope>
</reference>
<gene>
    <name evidence="4" type="ORF">OSB1V03_LOCUS21425</name>
</gene>
<name>A0A7R9QIU8_9ACAR</name>
<dbReference type="CDD" id="cd12350">
    <property type="entry name" value="RRM3_SHARP"/>
    <property type="match status" value="1"/>
</dbReference>
<protein>
    <recommendedName>
        <fullName evidence="3">RRM domain-containing protein</fullName>
    </recommendedName>
</protein>
<evidence type="ECO:0000256" key="1">
    <source>
        <dbReference type="ARBA" id="ARBA00022884"/>
    </source>
</evidence>
<dbReference type="InterPro" id="IPR034174">
    <property type="entry name" value="SHARP_RRM3"/>
</dbReference>
<keyword evidence="5" id="KW-1185">Reference proteome</keyword>
<evidence type="ECO:0000313" key="5">
    <source>
        <dbReference type="Proteomes" id="UP000759131"/>
    </source>
</evidence>
<dbReference type="Pfam" id="PF00076">
    <property type="entry name" value="RRM_1"/>
    <property type="match status" value="1"/>
</dbReference>
<dbReference type="OrthoDB" id="6407164at2759"/>
<dbReference type="InterPro" id="IPR035979">
    <property type="entry name" value="RBD_domain_sf"/>
</dbReference>
<feature type="domain" description="RRM" evidence="3">
    <location>
        <begin position="42"/>
        <end position="117"/>
    </location>
</feature>
<sequence length="122" mass="13846">MFEKLFFGCKIEVSAHEGIDAEDNDFRPLEAELDEHHPKATRTLFVGNLEKDVSTSDLKDHFEQFGEIIEIDIKKQANMTSYAFIQFSDITSVVKAMRKLDGENLGQNRIKLGFGKSMPTTC</sequence>
<feature type="non-terminal residue" evidence="4">
    <location>
        <position position="122"/>
    </location>
</feature>
<dbReference type="SUPFAM" id="SSF54928">
    <property type="entry name" value="RNA-binding domain, RBD"/>
    <property type="match status" value="1"/>
</dbReference>